<dbReference type="RefSeq" id="WP_271635491.1">
    <property type="nucleotide sequence ID" value="NZ_CP094970.1"/>
</dbReference>
<accession>A0AA46YNC4</accession>
<evidence type="ECO:0000259" key="2">
    <source>
        <dbReference type="Pfam" id="PF03795"/>
    </source>
</evidence>
<reference evidence="3" key="1">
    <citation type="submission" date="2022-01" db="EMBL/GenBank/DDBJ databases">
        <title>Nocardioidaceae gen. sp. A5X3R13.</title>
        <authorList>
            <person name="Lopez Marin M.A."/>
            <person name="Uhlik O."/>
        </authorList>
    </citation>
    <scope>NUCLEOTIDE SEQUENCE</scope>
    <source>
        <strain evidence="3">A5X3R13</strain>
    </source>
</reference>
<dbReference type="InterPro" id="IPR011008">
    <property type="entry name" value="Dimeric_a/b-barrel"/>
</dbReference>
<dbReference type="SUPFAM" id="SSF54909">
    <property type="entry name" value="Dimeric alpha+beta barrel"/>
    <property type="match status" value="1"/>
</dbReference>
<dbReference type="KEGG" id="sgrg:L0C25_05785"/>
<dbReference type="PANTHER" id="PTHR37828:SF1">
    <property type="entry name" value="YCII-RELATED DOMAIN-CONTAINING PROTEIN"/>
    <property type="match status" value="1"/>
</dbReference>
<dbReference type="PANTHER" id="PTHR37828">
    <property type="entry name" value="GSR2449 PROTEIN"/>
    <property type="match status" value="1"/>
</dbReference>
<name>A0AA46YNC4_9ACTN</name>
<dbReference type="Gene3D" id="3.30.70.1060">
    <property type="entry name" value="Dimeric alpha+beta barrel"/>
    <property type="match status" value="1"/>
</dbReference>
<dbReference type="AlphaFoldDB" id="A0AA46YNC4"/>
<gene>
    <name evidence="3" type="ORF">L0C25_05785</name>
</gene>
<dbReference type="Pfam" id="PF03795">
    <property type="entry name" value="YCII"/>
    <property type="match status" value="1"/>
</dbReference>
<protein>
    <submittedName>
        <fullName evidence="3">YciI family protein</fullName>
    </submittedName>
</protein>
<organism evidence="3 4">
    <name type="scientific">Solicola gregarius</name>
    <dbReference type="NCBI Taxonomy" id="2908642"/>
    <lineage>
        <taxon>Bacteria</taxon>
        <taxon>Bacillati</taxon>
        <taxon>Actinomycetota</taxon>
        <taxon>Actinomycetes</taxon>
        <taxon>Propionibacteriales</taxon>
        <taxon>Nocardioidaceae</taxon>
        <taxon>Solicola</taxon>
    </lineage>
</organism>
<proteinExistence type="inferred from homology"/>
<dbReference type="EMBL" id="CP094970">
    <property type="protein sequence ID" value="UYM06583.1"/>
    <property type="molecule type" value="Genomic_DNA"/>
</dbReference>
<keyword evidence="4" id="KW-1185">Reference proteome</keyword>
<feature type="domain" description="YCII-related" evidence="2">
    <location>
        <begin position="3"/>
        <end position="84"/>
    </location>
</feature>
<dbReference type="InterPro" id="IPR005545">
    <property type="entry name" value="YCII"/>
</dbReference>
<comment type="similarity">
    <text evidence="1">Belongs to the YciI family.</text>
</comment>
<evidence type="ECO:0000256" key="1">
    <source>
        <dbReference type="ARBA" id="ARBA00007689"/>
    </source>
</evidence>
<evidence type="ECO:0000313" key="3">
    <source>
        <dbReference type="EMBL" id="UYM06583.1"/>
    </source>
</evidence>
<dbReference type="Proteomes" id="UP001164390">
    <property type="component" value="Chromosome"/>
</dbReference>
<sequence length="92" mass="10197">MAHFVLTYAYNDTPLRAERRDDHLAHLDALHSEGALVLAGPLADRTGGIIILSAEDEAAAQQLVERDPYTKLDVTKDRELREWTITVGSLAQ</sequence>
<evidence type="ECO:0000313" key="4">
    <source>
        <dbReference type="Proteomes" id="UP001164390"/>
    </source>
</evidence>